<sequence length="66" mass="7486">MRWQTTTPSNQPQEGKSRYALPSRVWIGENITAVTDEILAAMFSGEMTPEEAAEEYSGRISIIYFE</sequence>
<evidence type="ECO:0000313" key="2">
    <source>
        <dbReference type="Proteomes" id="UP000824136"/>
    </source>
</evidence>
<name>A0A9D1GTZ1_9FIRM</name>
<accession>A0A9D1GTZ1</accession>
<proteinExistence type="predicted"/>
<dbReference type="Proteomes" id="UP000824136">
    <property type="component" value="Unassembled WGS sequence"/>
</dbReference>
<dbReference type="EMBL" id="DVLL01000017">
    <property type="protein sequence ID" value="HIT58999.1"/>
    <property type="molecule type" value="Genomic_DNA"/>
</dbReference>
<organism evidence="1 2">
    <name type="scientific">Candidatus Faeciplasma pullistercoris</name>
    <dbReference type="NCBI Taxonomy" id="2840800"/>
    <lineage>
        <taxon>Bacteria</taxon>
        <taxon>Bacillati</taxon>
        <taxon>Bacillota</taxon>
        <taxon>Clostridia</taxon>
        <taxon>Eubacteriales</taxon>
        <taxon>Oscillospiraceae</taxon>
        <taxon>Oscillospiraceae incertae sedis</taxon>
        <taxon>Candidatus Faeciplasma</taxon>
    </lineage>
</organism>
<gene>
    <name evidence="1" type="ORF">IAC39_04740</name>
</gene>
<evidence type="ECO:0000313" key="1">
    <source>
        <dbReference type="EMBL" id="HIT58999.1"/>
    </source>
</evidence>
<reference evidence="1" key="1">
    <citation type="submission" date="2020-10" db="EMBL/GenBank/DDBJ databases">
        <authorList>
            <person name="Gilroy R."/>
        </authorList>
    </citation>
    <scope>NUCLEOTIDE SEQUENCE</scope>
    <source>
        <strain evidence="1">CHK33-4379</strain>
    </source>
</reference>
<comment type="caution">
    <text evidence="1">The sequence shown here is derived from an EMBL/GenBank/DDBJ whole genome shotgun (WGS) entry which is preliminary data.</text>
</comment>
<dbReference type="AlphaFoldDB" id="A0A9D1GTZ1"/>
<reference evidence="1" key="2">
    <citation type="journal article" date="2021" name="PeerJ">
        <title>Extensive microbial diversity within the chicken gut microbiome revealed by metagenomics and culture.</title>
        <authorList>
            <person name="Gilroy R."/>
            <person name="Ravi A."/>
            <person name="Getino M."/>
            <person name="Pursley I."/>
            <person name="Horton D.L."/>
            <person name="Alikhan N.F."/>
            <person name="Baker D."/>
            <person name="Gharbi K."/>
            <person name="Hall N."/>
            <person name="Watson M."/>
            <person name="Adriaenssens E.M."/>
            <person name="Foster-Nyarko E."/>
            <person name="Jarju S."/>
            <person name="Secka A."/>
            <person name="Antonio M."/>
            <person name="Oren A."/>
            <person name="Chaudhuri R.R."/>
            <person name="La Ragione R."/>
            <person name="Hildebrand F."/>
            <person name="Pallen M.J."/>
        </authorList>
    </citation>
    <scope>NUCLEOTIDE SEQUENCE</scope>
    <source>
        <strain evidence="1">CHK33-4379</strain>
    </source>
</reference>
<protein>
    <submittedName>
        <fullName evidence="1">Uncharacterized protein</fullName>
    </submittedName>
</protein>